<dbReference type="Pfam" id="PF03853">
    <property type="entry name" value="YjeF_N"/>
    <property type="match status" value="1"/>
</dbReference>
<reference evidence="22" key="2">
    <citation type="submission" date="2021-04" db="EMBL/GenBank/DDBJ databases">
        <authorList>
            <person name="Dong X."/>
        </authorList>
    </citation>
    <scope>NUCLEOTIDE SEQUENCE</scope>
    <source>
        <strain evidence="22">LLY</strain>
    </source>
</reference>
<evidence type="ECO:0000256" key="12">
    <source>
        <dbReference type="ARBA" id="ARBA00023239"/>
    </source>
</evidence>
<dbReference type="PROSITE" id="PS51385">
    <property type="entry name" value="YJEF_N"/>
    <property type="match status" value="1"/>
</dbReference>
<dbReference type="Pfam" id="PF01256">
    <property type="entry name" value="Carb_kinase"/>
    <property type="match status" value="1"/>
</dbReference>
<evidence type="ECO:0000256" key="16">
    <source>
        <dbReference type="ARBA" id="ARBA00049209"/>
    </source>
</evidence>
<keyword evidence="23" id="KW-1185">Reference proteome</keyword>
<feature type="binding site" evidence="18">
    <location>
        <begin position="133"/>
        <end position="139"/>
    </location>
    <ligand>
        <name>(6S)-NADPHX</name>
        <dbReference type="ChEBI" id="CHEBI:64076"/>
    </ligand>
</feature>
<sequence>MKGITTSRMKTIDENCEHLGLKGLQLMENAGAAIAHEVKERIQKGNVLIVAGRGNNGGDAFVAARHLVYDPAITVNIALIGSASGIRTQDSMHNFALLEHCRIEGFIEITDPQQLKATRWLDDADLIVDALLGTGITGKLRETEATVIDLINDSKVPVVAVDVPSGFDPEGGKFDRSVRADITLTFHRMKKGLASDHAKEYTSEVKVINIGVCEDAETYVGKGDIAAFRTRSRDSHKGQHGRMLIIGGGPYSGAPALTAMAALRTGADIVTVAAPANVADIIASFSPNIIVKALSSNILCEKDIDTVAKLIEGHDVVVMGMGLGRDERTKDTVSKIVPLCKKVVVDADGLYGIALPVPEDIEMIITPHAGEFTALGGNGKEDALEFSKKNNVTVLLKGKEDHISNGERVAINHTGNPGMTVGGTGDVLAGITGALFAIAPAMDAACGAAYINGVAGDLAFERWGHGLLATDIIDMITEVMK</sequence>
<keyword evidence="9 18" id="KW-0630">Potassium</keyword>
<comment type="caution">
    <text evidence="22">The sequence shown here is derived from an EMBL/GenBank/DDBJ whole genome shotgun (WGS) entry which is preliminary data.</text>
</comment>
<dbReference type="PIRSF" id="PIRSF017184">
    <property type="entry name" value="Nnr"/>
    <property type="match status" value="1"/>
</dbReference>
<accession>A0A9E4ZCY8</accession>
<feature type="binding site" evidence="18">
    <location>
        <position position="162"/>
    </location>
    <ligand>
        <name>(6S)-NADPHX</name>
        <dbReference type="ChEBI" id="CHEBI:64076"/>
    </ligand>
</feature>
<evidence type="ECO:0000256" key="11">
    <source>
        <dbReference type="ARBA" id="ARBA00023235"/>
    </source>
</evidence>
<dbReference type="GO" id="GO:0052856">
    <property type="term" value="F:NAD(P)HX epimerase activity"/>
    <property type="evidence" value="ECO:0007669"/>
    <property type="project" value="UniProtKB-UniRule"/>
</dbReference>
<organism evidence="22 23">
    <name type="scientific">Methanococcoides seepicolus</name>
    <dbReference type="NCBI Taxonomy" id="2828780"/>
    <lineage>
        <taxon>Archaea</taxon>
        <taxon>Methanobacteriati</taxon>
        <taxon>Methanobacteriota</taxon>
        <taxon>Stenosarchaea group</taxon>
        <taxon>Methanomicrobia</taxon>
        <taxon>Methanosarcinales</taxon>
        <taxon>Methanosarcinaceae</taxon>
        <taxon>Methanococcoides</taxon>
    </lineage>
</organism>
<evidence type="ECO:0000313" key="22">
    <source>
        <dbReference type="EMBL" id="MCM1985625.1"/>
    </source>
</evidence>
<dbReference type="GO" id="GO:0052855">
    <property type="term" value="F:ADP-dependent NAD(P)H-hydrate dehydratase activity"/>
    <property type="evidence" value="ECO:0007669"/>
    <property type="project" value="UniProtKB-UniRule"/>
</dbReference>
<comment type="function">
    <text evidence="18">Catalyzes the epimerization of the S- and R-forms of NAD(P)HX, a damaged form of NAD(P)H that is a result of enzymatic or heat-dependent hydration. This is a prerequisite for the S-specific NAD(P)H-hydrate dehydratase to allow the repair of both epimers of NAD(P)HX.</text>
</comment>
<dbReference type="InterPro" id="IPR000631">
    <property type="entry name" value="CARKD"/>
</dbReference>
<feature type="binding site" evidence="17">
    <location>
        <position position="322"/>
    </location>
    <ligand>
        <name>(6S)-NADPHX</name>
        <dbReference type="ChEBI" id="CHEBI:64076"/>
    </ligand>
</feature>
<comment type="caution">
    <text evidence="17">Lacks conserved residue(s) required for the propagation of feature annotation.</text>
</comment>
<keyword evidence="12 17" id="KW-0456">Lyase</keyword>
<evidence type="ECO:0000256" key="18">
    <source>
        <dbReference type="HAMAP-Rule" id="MF_01966"/>
    </source>
</evidence>
<dbReference type="SUPFAM" id="SSF53613">
    <property type="entry name" value="Ribokinase-like"/>
    <property type="match status" value="1"/>
</dbReference>
<dbReference type="NCBIfam" id="TIGR00197">
    <property type="entry name" value="yjeF_nterm"/>
    <property type="match status" value="1"/>
</dbReference>
<dbReference type="Gene3D" id="3.40.1190.20">
    <property type="match status" value="1"/>
</dbReference>
<evidence type="ECO:0000259" key="21">
    <source>
        <dbReference type="PROSITE" id="PS51385"/>
    </source>
</evidence>
<comment type="catalytic activity">
    <reaction evidence="16 17 19">
        <text>(6S)-NADPHX + ADP = AMP + phosphate + NADPH + H(+)</text>
        <dbReference type="Rhea" id="RHEA:32235"/>
        <dbReference type="ChEBI" id="CHEBI:15378"/>
        <dbReference type="ChEBI" id="CHEBI:43474"/>
        <dbReference type="ChEBI" id="CHEBI:57783"/>
        <dbReference type="ChEBI" id="CHEBI:64076"/>
        <dbReference type="ChEBI" id="CHEBI:456215"/>
        <dbReference type="ChEBI" id="CHEBI:456216"/>
        <dbReference type="EC" id="4.2.1.136"/>
    </reaction>
</comment>
<keyword evidence="13" id="KW-0511">Multifunctional enzyme</keyword>
<feature type="domain" description="YjeF C-terminal" evidence="20">
    <location>
        <begin position="220"/>
        <end position="481"/>
    </location>
</feature>
<feature type="binding site" evidence="17">
    <location>
        <position position="425"/>
    </location>
    <ligand>
        <name>AMP</name>
        <dbReference type="ChEBI" id="CHEBI:456215"/>
    </ligand>
</feature>
<feature type="binding site" evidence="17">
    <location>
        <position position="368"/>
    </location>
    <ligand>
        <name>(6S)-NADPHX</name>
        <dbReference type="ChEBI" id="CHEBI:64076"/>
    </ligand>
</feature>
<evidence type="ECO:0000256" key="15">
    <source>
        <dbReference type="ARBA" id="ARBA00048238"/>
    </source>
</evidence>
<comment type="similarity">
    <text evidence="3 19">In the N-terminal section; belongs to the NnrE/AIBP family.</text>
</comment>
<dbReference type="SUPFAM" id="SSF64153">
    <property type="entry name" value="YjeF N-terminal domain-like"/>
    <property type="match status" value="1"/>
</dbReference>
<comment type="catalytic activity">
    <reaction evidence="2 18 19">
        <text>(6R)-NADPHX = (6S)-NADPHX</text>
        <dbReference type="Rhea" id="RHEA:32227"/>
        <dbReference type="ChEBI" id="CHEBI:64076"/>
        <dbReference type="ChEBI" id="CHEBI:64077"/>
        <dbReference type="EC" id="5.1.99.6"/>
    </reaction>
</comment>
<comment type="subunit">
    <text evidence="17">Homotetramer.</text>
</comment>
<keyword evidence="11 18" id="KW-0413">Isomerase</keyword>
<evidence type="ECO:0000256" key="17">
    <source>
        <dbReference type="HAMAP-Rule" id="MF_01965"/>
    </source>
</evidence>
<feature type="binding site" evidence="18">
    <location>
        <begin position="55"/>
        <end position="59"/>
    </location>
    <ligand>
        <name>(6S)-NADPHX</name>
        <dbReference type="ChEBI" id="CHEBI:64076"/>
    </ligand>
</feature>
<feature type="binding site" evidence="18">
    <location>
        <position position="165"/>
    </location>
    <ligand>
        <name>K(+)</name>
        <dbReference type="ChEBI" id="CHEBI:29103"/>
    </ligand>
</feature>
<comment type="catalytic activity">
    <reaction evidence="15 17 19">
        <text>(6S)-NADHX + ADP = AMP + phosphate + NADH + H(+)</text>
        <dbReference type="Rhea" id="RHEA:32223"/>
        <dbReference type="ChEBI" id="CHEBI:15378"/>
        <dbReference type="ChEBI" id="CHEBI:43474"/>
        <dbReference type="ChEBI" id="CHEBI:57945"/>
        <dbReference type="ChEBI" id="CHEBI:64074"/>
        <dbReference type="ChEBI" id="CHEBI:456215"/>
        <dbReference type="ChEBI" id="CHEBI:456216"/>
        <dbReference type="EC" id="4.2.1.136"/>
    </reaction>
</comment>
<evidence type="ECO:0000256" key="8">
    <source>
        <dbReference type="ARBA" id="ARBA00022857"/>
    </source>
</evidence>
<dbReference type="EC" id="4.2.1.136" evidence="19"/>
<feature type="binding site" evidence="18">
    <location>
        <position position="56"/>
    </location>
    <ligand>
        <name>K(+)</name>
        <dbReference type="ChEBI" id="CHEBI:29103"/>
    </ligand>
</feature>
<evidence type="ECO:0000256" key="5">
    <source>
        <dbReference type="ARBA" id="ARBA00022723"/>
    </source>
</evidence>
<evidence type="ECO:0000256" key="1">
    <source>
        <dbReference type="ARBA" id="ARBA00000013"/>
    </source>
</evidence>
<dbReference type="Gene3D" id="3.40.50.10260">
    <property type="entry name" value="YjeF N-terminal domain"/>
    <property type="match status" value="1"/>
</dbReference>
<evidence type="ECO:0000256" key="4">
    <source>
        <dbReference type="ARBA" id="ARBA00009524"/>
    </source>
</evidence>
<dbReference type="InterPro" id="IPR029056">
    <property type="entry name" value="Ribokinase-like"/>
</dbReference>
<dbReference type="Proteomes" id="UP001056766">
    <property type="component" value="Unassembled WGS sequence"/>
</dbReference>
<dbReference type="EMBL" id="JAGSOI010000003">
    <property type="protein sequence ID" value="MCM1985625.1"/>
    <property type="molecule type" value="Genomic_DNA"/>
</dbReference>
<feature type="binding site" evidence="17">
    <location>
        <position position="426"/>
    </location>
    <ligand>
        <name>(6S)-NADPHX</name>
        <dbReference type="ChEBI" id="CHEBI:64076"/>
    </ligand>
</feature>
<evidence type="ECO:0000256" key="6">
    <source>
        <dbReference type="ARBA" id="ARBA00022741"/>
    </source>
</evidence>
<comment type="cofactor">
    <cofactor evidence="17">
        <name>Mg(2+)</name>
        <dbReference type="ChEBI" id="CHEBI:18420"/>
    </cofactor>
</comment>
<dbReference type="HAMAP" id="MF_01966">
    <property type="entry name" value="NADHX_epimerase"/>
    <property type="match status" value="1"/>
</dbReference>
<feature type="binding site" evidence="18">
    <location>
        <position position="129"/>
    </location>
    <ligand>
        <name>K(+)</name>
        <dbReference type="ChEBI" id="CHEBI:29103"/>
    </ligand>
</feature>
<evidence type="ECO:0000256" key="14">
    <source>
        <dbReference type="ARBA" id="ARBA00025153"/>
    </source>
</evidence>
<evidence type="ECO:0000256" key="13">
    <source>
        <dbReference type="ARBA" id="ARBA00023268"/>
    </source>
</evidence>
<evidence type="ECO:0000256" key="9">
    <source>
        <dbReference type="ARBA" id="ARBA00022958"/>
    </source>
</evidence>
<reference evidence="22" key="1">
    <citation type="journal article" date="2021" name="mSystems">
        <title>Bacteria and Archaea Synergistically Convert Glycine Betaine to Biogenic Methane in the Formosa Cold Seep of the South China Sea.</title>
        <authorList>
            <person name="Li L."/>
            <person name="Zhang W."/>
            <person name="Zhang S."/>
            <person name="Song L."/>
            <person name="Sun Q."/>
            <person name="Zhang H."/>
            <person name="Xiang H."/>
            <person name="Dong X."/>
        </authorList>
    </citation>
    <scope>NUCLEOTIDE SEQUENCE</scope>
    <source>
        <strain evidence="22">LLY</strain>
    </source>
</reference>
<gene>
    <name evidence="17" type="primary">nnrD</name>
    <name evidence="18" type="synonym">nnrE</name>
    <name evidence="22" type="ORF">KDK67_01115</name>
</gene>
<evidence type="ECO:0000256" key="7">
    <source>
        <dbReference type="ARBA" id="ARBA00022840"/>
    </source>
</evidence>
<feature type="binding site" evidence="17">
    <location>
        <position position="254"/>
    </location>
    <ligand>
        <name>(6S)-NADPHX</name>
        <dbReference type="ChEBI" id="CHEBI:64076"/>
    </ligand>
</feature>
<comment type="function">
    <text evidence="17">Catalyzes the dehydration of the S-form of NAD(P)HX at the expense of ADP, which is converted to AMP. Together with NAD(P)HX epimerase, which catalyzes the epimerization of the S- and R-forms, the enzyme allows the repair of both epimers of NAD(P)HX, a damaged form of NAD(P)H that is a result of enzymatic or heat-dependent hydration.</text>
</comment>
<dbReference type="HAMAP" id="MF_01965">
    <property type="entry name" value="NADHX_dehydratase"/>
    <property type="match status" value="1"/>
</dbReference>
<keyword evidence="5 18" id="KW-0479">Metal-binding</keyword>
<evidence type="ECO:0000256" key="2">
    <source>
        <dbReference type="ARBA" id="ARBA00000909"/>
    </source>
</evidence>
<dbReference type="GO" id="GO:0110051">
    <property type="term" value="P:metabolite repair"/>
    <property type="evidence" value="ECO:0007669"/>
    <property type="project" value="TreeGrafter"/>
</dbReference>
<comment type="cofactor">
    <cofactor evidence="18 19">
        <name>K(+)</name>
        <dbReference type="ChEBI" id="CHEBI:29103"/>
    </cofactor>
    <text evidence="18 19">Binds 1 potassium ion per subunit.</text>
</comment>
<comment type="similarity">
    <text evidence="4 19">In the C-terminal section; belongs to the NnrD/CARKD family.</text>
</comment>
<evidence type="ECO:0000256" key="10">
    <source>
        <dbReference type="ARBA" id="ARBA00023027"/>
    </source>
</evidence>
<dbReference type="GO" id="GO:0005524">
    <property type="term" value="F:ATP binding"/>
    <property type="evidence" value="ECO:0007669"/>
    <property type="project" value="UniProtKB-UniRule"/>
</dbReference>
<dbReference type="GO" id="GO:0046496">
    <property type="term" value="P:nicotinamide nucleotide metabolic process"/>
    <property type="evidence" value="ECO:0007669"/>
    <property type="project" value="UniProtKB-UniRule"/>
</dbReference>
<evidence type="ECO:0000313" key="23">
    <source>
        <dbReference type="Proteomes" id="UP001056766"/>
    </source>
</evidence>
<comment type="function">
    <text evidence="14 19">Bifunctional enzyme that catalyzes the epimerization of the S- and R-forms of NAD(P)HX and the dehydration of the S-form of NAD(P)HX at the expense of ADP, which is converted to AMP. This allows the repair of both epimers of NAD(P)HX, a damaged form of NAD(P)H that is a result of enzymatic or heat-dependent hydration.</text>
</comment>
<dbReference type="InterPro" id="IPR036652">
    <property type="entry name" value="YjeF_N_dom_sf"/>
</dbReference>
<keyword evidence="8 17" id="KW-0521">NADP</keyword>
<comment type="similarity">
    <text evidence="18">Belongs to the NnrE/AIBP family.</text>
</comment>
<keyword evidence="10 17" id="KW-0520">NAD</keyword>
<dbReference type="InterPro" id="IPR004443">
    <property type="entry name" value="YjeF_N_dom"/>
</dbReference>
<protein>
    <recommendedName>
        <fullName evidence="19">Bifunctional NAD(P)H-hydrate repair enzyme</fullName>
    </recommendedName>
    <alternativeName>
        <fullName evidence="19">Nicotinamide nucleotide repair protein</fullName>
    </alternativeName>
    <domain>
        <recommendedName>
            <fullName evidence="19">ADP-dependent (S)-NAD(P)H-hydrate dehydratase</fullName>
            <ecNumber evidence="19">4.2.1.136</ecNumber>
        </recommendedName>
        <alternativeName>
            <fullName evidence="19">ADP-dependent NAD(P)HX dehydratase</fullName>
        </alternativeName>
    </domain>
    <domain>
        <recommendedName>
            <fullName evidence="19">NAD(P)H-hydrate epimerase</fullName>
            <ecNumber evidence="19">5.1.99.6</ecNumber>
        </recommendedName>
    </domain>
</protein>
<evidence type="ECO:0000259" key="20">
    <source>
        <dbReference type="PROSITE" id="PS51383"/>
    </source>
</evidence>
<dbReference type="InterPro" id="IPR030677">
    <property type="entry name" value="Nnr"/>
</dbReference>
<dbReference type="NCBIfam" id="TIGR00196">
    <property type="entry name" value="yjeF_cterm"/>
    <property type="match status" value="1"/>
</dbReference>
<keyword evidence="7 17" id="KW-0067">ATP-binding</keyword>
<dbReference type="PANTHER" id="PTHR12592:SF0">
    <property type="entry name" value="ATP-DEPENDENT (S)-NAD(P)H-HYDRATE DEHYDRATASE"/>
    <property type="match status" value="1"/>
</dbReference>
<dbReference type="PROSITE" id="PS51383">
    <property type="entry name" value="YJEF_C_3"/>
    <property type="match status" value="1"/>
</dbReference>
<evidence type="ECO:0000256" key="3">
    <source>
        <dbReference type="ARBA" id="ARBA00006001"/>
    </source>
</evidence>
<dbReference type="GO" id="GO:0046872">
    <property type="term" value="F:metal ion binding"/>
    <property type="evidence" value="ECO:0007669"/>
    <property type="project" value="UniProtKB-UniRule"/>
</dbReference>
<feature type="domain" description="YjeF N-terminal" evidence="21">
    <location>
        <begin position="9"/>
        <end position="218"/>
    </location>
</feature>
<evidence type="ECO:0000256" key="19">
    <source>
        <dbReference type="PIRNR" id="PIRNR017184"/>
    </source>
</evidence>
<comment type="catalytic activity">
    <reaction evidence="1 18 19">
        <text>(6R)-NADHX = (6S)-NADHX</text>
        <dbReference type="Rhea" id="RHEA:32215"/>
        <dbReference type="ChEBI" id="CHEBI:64074"/>
        <dbReference type="ChEBI" id="CHEBI:64075"/>
        <dbReference type="EC" id="5.1.99.6"/>
    </reaction>
</comment>
<dbReference type="EC" id="5.1.99.6" evidence="19"/>
<name>A0A9E4ZCY8_9EURY</name>
<keyword evidence="6 17" id="KW-0547">Nucleotide-binding</keyword>
<dbReference type="CDD" id="cd01171">
    <property type="entry name" value="YXKO-related"/>
    <property type="match status" value="1"/>
</dbReference>
<dbReference type="PANTHER" id="PTHR12592">
    <property type="entry name" value="ATP-DEPENDENT (S)-NAD(P)H-HYDRATE DEHYDRATASE FAMILY MEMBER"/>
    <property type="match status" value="1"/>
</dbReference>
<dbReference type="RefSeq" id="WP_250867090.1">
    <property type="nucleotide sequence ID" value="NZ_JAGSOI010000003.1"/>
</dbReference>
<comment type="similarity">
    <text evidence="17">Belongs to the NnrD/CARKD family.</text>
</comment>
<proteinExistence type="inferred from homology"/>
<dbReference type="AlphaFoldDB" id="A0A9E4ZCY8"/>